<evidence type="ECO:0000256" key="8">
    <source>
        <dbReference type="SAM" id="Coils"/>
    </source>
</evidence>
<dbReference type="Gene3D" id="2.60.40.10">
    <property type="entry name" value="Immunoglobulins"/>
    <property type="match status" value="1"/>
</dbReference>
<dbReference type="EMBL" id="CALNXK010000003">
    <property type="protein sequence ID" value="CAH3034876.1"/>
    <property type="molecule type" value="Genomic_DNA"/>
</dbReference>
<evidence type="ECO:0000256" key="4">
    <source>
        <dbReference type="ARBA" id="ARBA00022833"/>
    </source>
</evidence>
<dbReference type="InterPro" id="IPR000315">
    <property type="entry name" value="Znf_B-box"/>
</dbReference>
<keyword evidence="8" id="KW-0175">Coiled coil</keyword>
<feature type="coiled-coil region" evidence="8">
    <location>
        <begin position="318"/>
        <end position="345"/>
    </location>
</feature>
<dbReference type="SUPFAM" id="SSF63829">
    <property type="entry name" value="Calcium-dependent phosphotriesterase"/>
    <property type="match status" value="1"/>
</dbReference>
<dbReference type="SUPFAM" id="SSF57845">
    <property type="entry name" value="B-box zinc-binding domain"/>
    <property type="match status" value="1"/>
</dbReference>
<reference evidence="10 11" key="1">
    <citation type="submission" date="2022-05" db="EMBL/GenBank/DDBJ databases">
        <authorList>
            <consortium name="Genoscope - CEA"/>
            <person name="William W."/>
        </authorList>
    </citation>
    <scope>NUCLEOTIDE SEQUENCE [LARGE SCALE GENOMIC DNA]</scope>
</reference>
<dbReference type="SUPFAM" id="SSF81296">
    <property type="entry name" value="E set domains"/>
    <property type="match status" value="1"/>
</dbReference>
<dbReference type="PROSITE" id="PS50119">
    <property type="entry name" value="ZF_BBOX"/>
    <property type="match status" value="1"/>
</dbReference>
<dbReference type="Pfam" id="PF00630">
    <property type="entry name" value="Filamin"/>
    <property type="match status" value="1"/>
</dbReference>
<keyword evidence="3 5" id="KW-0863">Zinc-finger</keyword>
<dbReference type="InterPro" id="IPR047153">
    <property type="entry name" value="TRIM45/56/19-like"/>
</dbReference>
<dbReference type="CDD" id="cd19756">
    <property type="entry name" value="Bbox2"/>
    <property type="match status" value="1"/>
</dbReference>
<evidence type="ECO:0000256" key="1">
    <source>
        <dbReference type="ARBA" id="ARBA00022723"/>
    </source>
</evidence>
<dbReference type="Pfam" id="PF18738">
    <property type="entry name" value="HEPN_DZIP3"/>
    <property type="match status" value="1"/>
</dbReference>
<gene>
    <name evidence="10" type="ORF">PLOB_00024766</name>
</gene>
<dbReference type="Gene3D" id="2.120.10.30">
    <property type="entry name" value="TolB, C-terminal domain"/>
    <property type="match status" value="2"/>
</dbReference>
<dbReference type="SMART" id="SM00557">
    <property type="entry name" value="IG_FLMN"/>
    <property type="match status" value="1"/>
</dbReference>
<sequence>MASITTTTPSTKDTTNYARLCRVLVDVGTCALRDCFDAICATPTLQTFLAASQPTLKSLRSRRIITATQWGKLFPAILASVSSKHFDITLLMPLLRNICGLTPPVTGWDVLPAATDLSREADIARVKYFRNTVYAHAEHASIDDATFDTNWKEIRDTLVRLGGATYKVAIDNLKFCCMDPDMECHYKELLRQWKNDEDTVKDELKELGADVKEIGTNIKEFGTDIKEFGTDIEEIGNNIKECDRGIREVGTDTPRLCAERNFTRMNFLTLYCEQCKVCICEKCRQTRHNHHTAVDIHQAAEEHKVDIEEIGQEMKIEIADHEEHAEKTKNSVRKSRERISTARNKVMTSVEELIRLLREHEKAMITSLGVIDGKEERQYSAQLEHLQVSRNQLQEHVECCEDILLREKSVEILQAHHALIGRCRGLLNVRKLNIYKPSHVKYEINKEYVEKVKSAVPAVGRVVIVTTDPLQSAAEGTGLQKVKLGSEAKFKVTTKDSDGNKFYDENDQIQVKVQSPSGEELIHVISPDKDGEYSVTYTPDCFGQHDVMVTINGQPLTGSPWSVHVTCVPQVHFTQYTYSFSFSSSLNRKGTFCWPSSIATDGNTGNVAVADQNRVQLFSVQGTYPHILVAYQLNDPTSVAFTKSSELLVIASHTIFCYNRSYKFIKYVINKKLQKPKYLNIASDGRMMVCDWGDHTVKVLSSDGSQLLLAIFDPNSTLPCNTWCHQNMFYISYPMPGNVKLFSKDGVLLYSIGISESGVRHLSFPAGMAIDRFNNLVVCDRDKARLQLFSLVISIHGGFSAPFSVAVSSSGQLFVTSSLDKSCVYILQ</sequence>
<evidence type="ECO:0000256" key="5">
    <source>
        <dbReference type="PROSITE-ProRule" id="PRU00024"/>
    </source>
</evidence>
<name>A0ABN8MV68_9CNID</name>
<dbReference type="InterPro" id="IPR013783">
    <property type="entry name" value="Ig-like_fold"/>
</dbReference>
<evidence type="ECO:0000313" key="10">
    <source>
        <dbReference type="EMBL" id="CAH3034876.1"/>
    </source>
</evidence>
<evidence type="ECO:0000259" key="9">
    <source>
        <dbReference type="PROSITE" id="PS50119"/>
    </source>
</evidence>
<proteinExistence type="predicted"/>
<dbReference type="Pfam" id="PF00643">
    <property type="entry name" value="zf-B_box"/>
    <property type="match status" value="1"/>
</dbReference>
<dbReference type="InterPro" id="IPR001298">
    <property type="entry name" value="Filamin/ABP280_rpt"/>
</dbReference>
<organism evidence="10 11">
    <name type="scientific">Porites lobata</name>
    <dbReference type="NCBI Taxonomy" id="104759"/>
    <lineage>
        <taxon>Eukaryota</taxon>
        <taxon>Metazoa</taxon>
        <taxon>Cnidaria</taxon>
        <taxon>Anthozoa</taxon>
        <taxon>Hexacorallia</taxon>
        <taxon>Scleractinia</taxon>
        <taxon>Fungiina</taxon>
        <taxon>Poritidae</taxon>
        <taxon>Porites</taxon>
    </lineage>
</organism>
<dbReference type="InterPro" id="IPR001258">
    <property type="entry name" value="NHL_repeat"/>
</dbReference>
<protein>
    <recommendedName>
        <fullName evidence="9">B box-type domain-containing protein</fullName>
    </recommendedName>
</protein>
<evidence type="ECO:0000313" key="11">
    <source>
        <dbReference type="Proteomes" id="UP001159405"/>
    </source>
</evidence>
<keyword evidence="2" id="KW-0677">Repeat</keyword>
<evidence type="ECO:0000256" key="7">
    <source>
        <dbReference type="PROSITE-ProRule" id="PRU00504"/>
    </source>
</evidence>
<dbReference type="InterPro" id="IPR041249">
    <property type="entry name" value="HEPN_DZIP3"/>
</dbReference>
<dbReference type="InterPro" id="IPR014756">
    <property type="entry name" value="Ig_E-set"/>
</dbReference>
<evidence type="ECO:0000256" key="6">
    <source>
        <dbReference type="PROSITE-ProRule" id="PRU00087"/>
    </source>
</evidence>
<keyword evidence="4" id="KW-0862">Zinc</keyword>
<evidence type="ECO:0000256" key="3">
    <source>
        <dbReference type="ARBA" id="ARBA00022771"/>
    </source>
</evidence>
<dbReference type="PROSITE" id="PS50194">
    <property type="entry name" value="FILAMIN_REPEAT"/>
    <property type="match status" value="1"/>
</dbReference>
<dbReference type="InterPro" id="IPR017868">
    <property type="entry name" value="Filamin/ABP280_repeat-like"/>
</dbReference>
<accession>A0ABN8MV68</accession>
<dbReference type="Proteomes" id="UP001159405">
    <property type="component" value="Unassembled WGS sequence"/>
</dbReference>
<dbReference type="PANTHER" id="PTHR25462:SF296">
    <property type="entry name" value="MEIOTIC P26, ISOFORM F"/>
    <property type="match status" value="1"/>
</dbReference>
<feature type="domain" description="B box-type" evidence="9">
    <location>
        <begin position="252"/>
        <end position="296"/>
    </location>
</feature>
<dbReference type="CDD" id="cd05819">
    <property type="entry name" value="NHL"/>
    <property type="match status" value="1"/>
</dbReference>
<feature type="repeat" description="NHL" evidence="7">
    <location>
        <begin position="579"/>
        <end position="621"/>
    </location>
</feature>
<evidence type="ECO:0000256" key="2">
    <source>
        <dbReference type="ARBA" id="ARBA00022737"/>
    </source>
</evidence>
<keyword evidence="1" id="KW-0479">Metal-binding</keyword>
<dbReference type="Gene3D" id="3.30.160.60">
    <property type="entry name" value="Classic Zinc Finger"/>
    <property type="match status" value="1"/>
</dbReference>
<dbReference type="PROSITE" id="PS51125">
    <property type="entry name" value="NHL"/>
    <property type="match status" value="1"/>
</dbReference>
<comment type="caution">
    <text evidence="10">The sequence shown here is derived from an EMBL/GenBank/DDBJ whole genome shotgun (WGS) entry which is preliminary data.</text>
</comment>
<dbReference type="PANTHER" id="PTHR25462">
    <property type="entry name" value="BONUS, ISOFORM C-RELATED"/>
    <property type="match status" value="1"/>
</dbReference>
<dbReference type="InterPro" id="IPR011042">
    <property type="entry name" value="6-blade_b-propeller_TolB-like"/>
</dbReference>
<feature type="repeat" description="Filamin" evidence="6">
    <location>
        <begin position="464"/>
        <end position="565"/>
    </location>
</feature>
<keyword evidence="11" id="KW-1185">Reference proteome</keyword>